<dbReference type="InterPro" id="IPR049547">
    <property type="entry name" value="WDR93_beta-prop"/>
</dbReference>
<evidence type="ECO:0000313" key="2">
    <source>
        <dbReference type="Proteomes" id="UP001148018"/>
    </source>
</evidence>
<protein>
    <recommendedName>
        <fullName evidence="3">WD repeat-containing protein 93</fullName>
    </recommendedName>
</protein>
<reference evidence="1" key="1">
    <citation type="submission" date="2022-07" db="EMBL/GenBank/DDBJ databases">
        <title>Chromosome-level genome of Muraenolepis orangiensis.</title>
        <authorList>
            <person name="Kim J."/>
        </authorList>
    </citation>
    <scope>NUCLEOTIDE SEQUENCE</scope>
    <source>
        <strain evidence="1">KU_S4_2022</strain>
        <tissue evidence="1">Muscle</tissue>
    </source>
</reference>
<dbReference type="PANTHER" id="PTHR12219:SF17">
    <property type="entry name" value="WD REPEAT-CONTAINING PROTEIN 93"/>
    <property type="match status" value="1"/>
</dbReference>
<dbReference type="Pfam" id="PF21030">
    <property type="entry name" value="WDR93"/>
    <property type="match status" value="2"/>
</dbReference>
<comment type="caution">
    <text evidence="1">The sequence shown here is derived from an EMBL/GenBank/DDBJ whole genome shotgun (WGS) entry which is preliminary data.</text>
</comment>
<dbReference type="Proteomes" id="UP001148018">
    <property type="component" value="Unassembled WGS sequence"/>
</dbReference>
<dbReference type="GO" id="GO:0022900">
    <property type="term" value="P:electron transport chain"/>
    <property type="evidence" value="ECO:0007669"/>
    <property type="project" value="InterPro"/>
</dbReference>
<dbReference type="PANTHER" id="PTHR12219">
    <property type="entry name" value="NADH-UBIQUINONE OXIDOREDUCTASE"/>
    <property type="match status" value="1"/>
</dbReference>
<gene>
    <name evidence="1" type="ORF">NHX12_005313</name>
</gene>
<dbReference type="EMBL" id="JANIIK010000112">
    <property type="protein sequence ID" value="KAJ3592975.1"/>
    <property type="molecule type" value="Genomic_DNA"/>
</dbReference>
<name>A0A9Q0IC66_9TELE</name>
<dbReference type="OrthoDB" id="547231at2759"/>
<organism evidence="1 2">
    <name type="scientific">Muraenolepis orangiensis</name>
    <name type="common">Patagonian moray cod</name>
    <dbReference type="NCBI Taxonomy" id="630683"/>
    <lineage>
        <taxon>Eukaryota</taxon>
        <taxon>Metazoa</taxon>
        <taxon>Chordata</taxon>
        <taxon>Craniata</taxon>
        <taxon>Vertebrata</taxon>
        <taxon>Euteleostomi</taxon>
        <taxon>Actinopterygii</taxon>
        <taxon>Neopterygii</taxon>
        <taxon>Teleostei</taxon>
        <taxon>Neoteleostei</taxon>
        <taxon>Acanthomorphata</taxon>
        <taxon>Zeiogadaria</taxon>
        <taxon>Gadariae</taxon>
        <taxon>Gadiformes</taxon>
        <taxon>Muraenolepidoidei</taxon>
        <taxon>Muraenolepididae</taxon>
        <taxon>Muraenolepis</taxon>
    </lineage>
</organism>
<proteinExistence type="predicted"/>
<dbReference type="InterPro" id="IPR006885">
    <property type="entry name" value="NADH_UbQ_FeS_4_mit-like"/>
</dbReference>
<keyword evidence="2" id="KW-1185">Reference proteome</keyword>
<accession>A0A9Q0IC66</accession>
<dbReference type="AlphaFoldDB" id="A0A9Q0IC66"/>
<evidence type="ECO:0008006" key="3">
    <source>
        <dbReference type="Google" id="ProtNLM"/>
    </source>
</evidence>
<sequence>MDIPKPSEQNWGETDSQSFLSNPAEFWDVLPQPYRMIDKVLDRLLDMAWESILTREAARSADLSQKKHPSLMLSADTQGLSVSCSSSLACVSSWLEDGLDITAVQMADIGQEAYLISTVDDMGIARVFALSAEKMHLLKILNKTEDINQRSVCATFELSEGGDFGAALMSCNGALWLDIYHFPLQAWLEDLKQAASQSQAVPVLRVLDRPLAVVCGRSGTLNSGPSMGLVRTTWTTGPDVDPRHAALWPNALEIACSAVCQSSRYIALGLGQSLVSVWDRQTGEQFCSSDKLSTVCGDVSAVDSVLARVMFVECGASLPFFTQHAPGPGAPATAPQVHLLASSRSGTTHVLTTGRWKADAHAETLSPRPGDAGRHPAAMAPVAFLRGLSLVVRRNGEMLIVDAVHKATVCGLMAPTTHLLARPWAPVYALDAVRKTLFVRGDRVTGGLAAGPEDSGSHLLVFRFGENPLFTPYTVAPPGDAVNPGAVTSCEALERACDLYLRQRFVVVSKKNNMRWLSCFNKVPQ</sequence>
<evidence type="ECO:0000313" key="1">
    <source>
        <dbReference type="EMBL" id="KAJ3592975.1"/>
    </source>
</evidence>